<keyword evidence="1" id="KW-1133">Transmembrane helix</keyword>
<gene>
    <name evidence="2" type="ORF">K8W02_10430</name>
</gene>
<organism evidence="2 3">
    <name type="scientific">Mediterranea massiliensis</name>
    <dbReference type="NCBI Taxonomy" id="1841865"/>
    <lineage>
        <taxon>Bacteria</taxon>
        <taxon>Pseudomonadati</taxon>
        <taxon>Bacteroidota</taxon>
        <taxon>Bacteroidia</taxon>
        <taxon>Bacteroidales</taxon>
        <taxon>Bacteroidaceae</taxon>
        <taxon>Mediterranea</taxon>
    </lineage>
</organism>
<proteinExistence type="predicted"/>
<dbReference type="EMBL" id="DYVX01000084">
    <property type="protein sequence ID" value="HJF92778.1"/>
    <property type="molecule type" value="Genomic_DNA"/>
</dbReference>
<keyword evidence="1" id="KW-0472">Membrane</keyword>
<evidence type="ECO:0000256" key="1">
    <source>
        <dbReference type="SAM" id="Phobius"/>
    </source>
</evidence>
<dbReference type="RefSeq" id="WP_276828599.1">
    <property type="nucleotide sequence ID" value="NZ_DYVX01000084.1"/>
</dbReference>
<evidence type="ECO:0000313" key="3">
    <source>
        <dbReference type="Proteomes" id="UP000717835"/>
    </source>
</evidence>
<dbReference type="AlphaFoldDB" id="A0A921HXJ3"/>
<feature type="transmembrane region" description="Helical" evidence="1">
    <location>
        <begin position="40"/>
        <end position="60"/>
    </location>
</feature>
<feature type="transmembrane region" description="Helical" evidence="1">
    <location>
        <begin position="66"/>
        <end position="86"/>
    </location>
</feature>
<accession>A0A921HXJ3</accession>
<protein>
    <submittedName>
        <fullName evidence="2">Uncharacterized protein</fullName>
    </submittedName>
</protein>
<name>A0A921HXJ3_9BACT</name>
<reference evidence="2" key="1">
    <citation type="journal article" date="2021" name="PeerJ">
        <title>Extensive microbial diversity within the chicken gut microbiome revealed by metagenomics and culture.</title>
        <authorList>
            <person name="Gilroy R."/>
            <person name="Ravi A."/>
            <person name="Getino M."/>
            <person name="Pursley I."/>
            <person name="Horton D.L."/>
            <person name="Alikhan N.F."/>
            <person name="Baker D."/>
            <person name="Gharbi K."/>
            <person name="Hall N."/>
            <person name="Watson M."/>
            <person name="Adriaenssens E.M."/>
            <person name="Foster-Nyarko E."/>
            <person name="Jarju S."/>
            <person name="Secka A."/>
            <person name="Antonio M."/>
            <person name="Oren A."/>
            <person name="Chaudhuri R.R."/>
            <person name="La Ragione R."/>
            <person name="Hildebrand F."/>
            <person name="Pallen M.J."/>
        </authorList>
    </citation>
    <scope>NUCLEOTIDE SEQUENCE</scope>
    <source>
        <strain evidence="2">CHK55-1828</strain>
    </source>
</reference>
<dbReference type="Proteomes" id="UP000717835">
    <property type="component" value="Unassembled WGS sequence"/>
</dbReference>
<sequence length="195" mass="22199">METKKKYYGIKGDKEFPSYMSEFFQAWPEKFEERKNMVKPAFYGLLAVVCVFIVIFPQIIPLLPLWFIRVAGVVGVLFFGIGAWMASSDTYNMESGGKVKSLNVKKFVRDEADAGKIVEAFVRHDFRYLTALPSGNNQPVQLHVWEDALGKEFYCLLTTYVSSSEIVGLAEPVVLKGTEYEDNAELFYHMCDGEE</sequence>
<keyword evidence="1" id="KW-0812">Transmembrane</keyword>
<comment type="caution">
    <text evidence="2">The sequence shown here is derived from an EMBL/GenBank/DDBJ whole genome shotgun (WGS) entry which is preliminary data.</text>
</comment>
<evidence type="ECO:0000313" key="2">
    <source>
        <dbReference type="EMBL" id="HJF92778.1"/>
    </source>
</evidence>
<reference evidence="2" key="2">
    <citation type="submission" date="2021-09" db="EMBL/GenBank/DDBJ databases">
        <authorList>
            <person name="Gilroy R."/>
        </authorList>
    </citation>
    <scope>NUCLEOTIDE SEQUENCE</scope>
    <source>
        <strain evidence="2">CHK55-1828</strain>
    </source>
</reference>